<accession>A0A7R8VYA6</accession>
<name>A0A7R8VYA6_TIMDO</name>
<proteinExistence type="predicted"/>
<sequence length="121" mass="13432">MVERNKRASDWLTILLQQKSGRGLPGPASYFIGSYSSLTFTGYTMALSYKLHHSGTEQGTSLTLTDYTMVLSYKIHHSGTEQDLGNVSPEFPLEDSLVVAFLNPELVELSEEIANLFKSNL</sequence>
<gene>
    <name evidence="1" type="ORF">TDIB3V08_LOCUS12846</name>
</gene>
<evidence type="ECO:0000313" key="1">
    <source>
        <dbReference type="EMBL" id="CAD7206697.1"/>
    </source>
</evidence>
<dbReference type="AlphaFoldDB" id="A0A7R8VYA6"/>
<reference evidence="1" key="1">
    <citation type="submission" date="2020-11" db="EMBL/GenBank/DDBJ databases">
        <authorList>
            <person name="Tran Van P."/>
        </authorList>
    </citation>
    <scope>NUCLEOTIDE SEQUENCE</scope>
</reference>
<dbReference type="EMBL" id="OA585505">
    <property type="protein sequence ID" value="CAD7206697.1"/>
    <property type="molecule type" value="Genomic_DNA"/>
</dbReference>
<organism evidence="1">
    <name type="scientific">Timema douglasi</name>
    <name type="common">Walking stick</name>
    <dbReference type="NCBI Taxonomy" id="61478"/>
    <lineage>
        <taxon>Eukaryota</taxon>
        <taxon>Metazoa</taxon>
        <taxon>Ecdysozoa</taxon>
        <taxon>Arthropoda</taxon>
        <taxon>Hexapoda</taxon>
        <taxon>Insecta</taxon>
        <taxon>Pterygota</taxon>
        <taxon>Neoptera</taxon>
        <taxon>Polyneoptera</taxon>
        <taxon>Phasmatodea</taxon>
        <taxon>Timematodea</taxon>
        <taxon>Timematoidea</taxon>
        <taxon>Timematidae</taxon>
        <taxon>Timema</taxon>
    </lineage>
</organism>
<protein>
    <submittedName>
        <fullName evidence="1">Uncharacterized protein</fullName>
    </submittedName>
</protein>